<dbReference type="InterPro" id="IPR052895">
    <property type="entry name" value="HetReg/Transcr_Mod"/>
</dbReference>
<keyword evidence="3" id="KW-1185">Reference proteome</keyword>
<dbReference type="PANTHER" id="PTHR24148">
    <property type="entry name" value="ANKYRIN REPEAT DOMAIN-CONTAINING PROTEIN 39 HOMOLOG-RELATED"/>
    <property type="match status" value="1"/>
</dbReference>
<dbReference type="PANTHER" id="PTHR24148:SF64">
    <property type="entry name" value="HETEROKARYON INCOMPATIBILITY DOMAIN-CONTAINING PROTEIN"/>
    <property type="match status" value="1"/>
</dbReference>
<dbReference type="InterPro" id="IPR010730">
    <property type="entry name" value="HET"/>
</dbReference>
<accession>A0ABR0RX05</accession>
<reference evidence="2 3" key="1">
    <citation type="journal article" date="2023" name="Res Sq">
        <title>Genomic and morphological characterization of Knufia obscura isolated from the Mars 2020 spacecraft assembly facility.</title>
        <authorList>
            <person name="Chander A.M."/>
            <person name="Teixeira M.M."/>
            <person name="Singh N.K."/>
            <person name="Williams M.P."/>
            <person name="Parker C.W."/>
            <person name="Leo P."/>
            <person name="Stajich J.E."/>
            <person name="Torok T."/>
            <person name="Tighe S."/>
            <person name="Mason C.E."/>
            <person name="Venkateswaran K."/>
        </authorList>
    </citation>
    <scope>NUCLEOTIDE SEQUENCE [LARGE SCALE GENOMIC DNA]</scope>
    <source>
        <strain evidence="2 3">CCFEE 5817</strain>
    </source>
</reference>
<name>A0ABR0RX05_9EURO</name>
<proteinExistence type="predicted"/>
<protein>
    <recommendedName>
        <fullName evidence="1">Heterokaryon incompatibility domain-containing protein</fullName>
    </recommendedName>
</protein>
<evidence type="ECO:0000313" key="3">
    <source>
        <dbReference type="Proteomes" id="UP001334248"/>
    </source>
</evidence>
<comment type="caution">
    <text evidence="2">The sequence shown here is derived from an EMBL/GenBank/DDBJ whole genome shotgun (WGS) entry which is preliminary data.</text>
</comment>
<dbReference type="Pfam" id="PF06985">
    <property type="entry name" value="HET"/>
    <property type="match status" value="1"/>
</dbReference>
<evidence type="ECO:0000313" key="2">
    <source>
        <dbReference type="EMBL" id="KAK5944794.1"/>
    </source>
</evidence>
<organism evidence="2 3">
    <name type="scientific">Knufia obscura</name>
    <dbReference type="NCBI Taxonomy" id="1635080"/>
    <lineage>
        <taxon>Eukaryota</taxon>
        <taxon>Fungi</taxon>
        <taxon>Dikarya</taxon>
        <taxon>Ascomycota</taxon>
        <taxon>Pezizomycotina</taxon>
        <taxon>Eurotiomycetes</taxon>
        <taxon>Chaetothyriomycetidae</taxon>
        <taxon>Chaetothyriales</taxon>
        <taxon>Trichomeriaceae</taxon>
        <taxon>Knufia</taxon>
    </lineage>
</organism>
<dbReference type="RefSeq" id="XP_064732884.1">
    <property type="nucleotide sequence ID" value="XM_064870431.1"/>
</dbReference>
<dbReference type="EMBL" id="JAVHJV010000002">
    <property type="protein sequence ID" value="KAK5944794.1"/>
    <property type="molecule type" value="Genomic_DNA"/>
</dbReference>
<sequence length="417" mass="47328">MASTIYEPIHKISIRLLRYDSEHSTKDELHFDFHKVVHLTKGGHPAYTAVSYTWGQSAATVRIYVNGLPFMVRPNLAACLEALTQADSPAWKWIWADAICINQDDIRERNEQVRNMAAIYSQASAVSVWLPDNSTDGDSCSDANPAERAKPFLNVQPQSEWHMGNSPYWNRLWIIQEFLLAGKIHIYSSDGRLLHCDRVLPVTRMSLKAARIRGEIDDEPTGIETLPKAVEDSHRMMSLIKTAPAAQQRSMFVDAVHVGERFAVSPFAALIARRYDAGVDLSSLTNMLKAYADSKCRDPRDKVFGIMSLLADEERTALSRVLPDYGMSEAQVVAVALAHILVFDGFIVRGRRLRETAAGRPRRLFLLWYVEEFCESYKDQKLEHWKVRKKLPWALRLNLLGRLSLGMEDLVAWLAEC</sequence>
<feature type="domain" description="Heterokaryon incompatibility" evidence="1">
    <location>
        <begin position="47"/>
        <end position="177"/>
    </location>
</feature>
<dbReference type="Proteomes" id="UP001334248">
    <property type="component" value="Unassembled WGS sequence"/>
</dbReference>
<evidence type="ECO:0000259" key="1">
    <source>
        <dbReference type="Pfam" id="PF06985"/>
    </source>
</evidence>
<dbReference type="GeneID" id="89995443"/>
<gene>
    <name evidence="2" type="ORF">PMZ80_001994</name>
</gene>